<feature type="domain" description="Peptidase M16 N-terminal" evidence="1">
    <location>
        <begin position="49"/>
        <end position="184"/>
    </location>
</feature>
<dbReference type="PANTHER" id="PTHR11851">
    <property type="entry name" value="METALLOPROTEASE"/>
    <property type="match status" value="1"/>
</dbReference>
<accession>A0A933LQD5</accession>
<dbReference type="InterPro" id="IPR011249">
    <property type="entry name" value="Metalloenz_LuxS/M16"/>
</dbReference>
<evidence type="ECO:0000313" key="4">
    <source>
        <dbReference type="Proteomes" id="UP000772181"/>
    </source>
</evidence>
<reference evidence="3" key="1">
    <citation type="submission" date="2020-07" db="EMBL/GenBank/DDBJ databases">
        <title>Huge and variable diversity of episymbiotic CPR bacteria and DPANN archaea in groundwater ecosystems.</title>
        <authorList>
            <person name="He C.Y."/>
            <person name="Keren R."/>
            <person name="Whittaker M."/>
            <person name="Farag I.F."/>
            <person name="Doudna J."/>
            <person name="Cate J.H.D."/>
            <person name="Banfield J.F."/>
        </authorList>
    </citation>
    <scope>NUCLEOTIDE SEQUENCE</scope>
    <source>
        <strain evidence="3">NC_groundwater_1482_Ag_S-0.65um_47_24</strain>
    </source>
</reference>
<gene>
    <name evidence="3" type="ORF">HY730_04330</name>
</gene>
<comment type="caution">
    <text evidence="3">The sequence shown here is derived from an EMBL/GenBank/DDBJ whole genome shotgun (WGS) entry which is preliminary data.</text>
</comment>
<dbReference type="PANTHER" id="PTHR11851:SF224">
    <property type="entry name" value="PROCESSING PROTEASE"/>
    <property type="match status" value="1"/>
</dbReference>
<dbReference type="Pfam" id="PF05193">
    <property type="entry name" value="Peptidase_M16_C"/>
    <property type="match status" value="1"/>
</dbReference>
<sequence length="456" mass="50641">MLQFSRENNRYWMYSMVLLLVAELANGHATSEAGPLGQRFVLDNGLTVLIAERPSLPLITVSGLVNAGSSVEPQGQSGLANLVAELLTHGTTTRSADQINETIDYIGGSLHSGGNRETASLSLLVLEKDLEVGLQLLSDVILNPVFPQEEISKKVQEIEASLQKRKEDPASLASDLFRESLYGNHWLGRLPDGNEETLKKITRQDLIDFHKAFYRPNNTILSIVGAVKTQELLAKLQLIFSSWKKQELPVRPFSLLQEQGKAVYKTLDRPITQASIVWGHYGVSRDHPDYYAVEVMNYILGGGSLNSRLSLLLREKMGLVYYVYSTFNAGKNAGPFVIHLQTRNEAANEAIGSILKELKRIQEKEVEPQELDLAKAYLTGSFPLRMDTNSKIAGLLTSVEYLGLGLDYPDKYPDLIKAVTAQDVLRVARKCINSEKFVLSVVADQDKADLHFPQSK</sequence>
<evidence type="ECO:0000313" key="3">
    <source>
        <dbReference type="EMBL" id="MBI4595589.1"/>
    </source>
</evidence>
<dbReference type="InterPro" id="IPR050361">
    <property type="entry name" value="MPP/UQCRC_Complex"/>
</dbReference>
<dbReference type="Pfam" id="PF00675">
    <property type="entry name" value="Peptidase_M16"/>
    <property type="match status" value="1"/>
</dbReference>
<dbReference type="EMBL" id="JACQWF010000197">
    <property type="protein sequence ID" value="MBI4595589.1"/>
    <property type="molecule type" value="Genomic_DNA"/>
</dbReference>
<dbReference type="GO" id="GO:0046872">
    <property type="term" value="F:metal ion binding"/>
    <property type="evidence" value="ECO:0007669"/>
    <property type="project" value="InterPro"/>
</dbReference>
<name>A0A933LQD5_UNCTE</name>
<protein>
    <submittedName>
        <fullName evidence="3">Insulinase family protein</fullName>
    </submittedName>
</protein>
<proteinExistence type="predicted"/>
<evidence type="ECO:0000259" key="1">
    <source>
        <dbReference type="Pfam" id="PF00675"/>
    </source>
</evidence>
<dbReference type="AlphaFoldDB" id="A0A933LQD5"/>
<dbReference type="InterPro" id="IPR007863">
    <property type="entry name" value="Peptidase_M16_C"/>
</dbReference>
<dbReference type="Gene3D" id="3.30.830.10">
    <property type="entry name" value="Metalloenzyme, LuxS/M16 peptidase-like"/>
    <property type="match status" value="2"/>
</dbReference>
<dbReference type="SUPFAM" id="SSF63411">
    <property type="entry name" value="LuxS/MPP-like metallohydrolase"/>
    <property type="match status" value="2"/>
</dbReference>
<feature type="domain" description="Peptidase M16 C-terminal" evidence="2">
    <location>
        <begin position="200"/>
        <end position="377"/>
    </location>
</feature>
<dbReference type="Proteomes" id="UP000772181">
    <property type="component" value="Unassembled WGS sequence"/>
</dbReference>
<organism evidence="3 4">
    <name type="scientific">Tectimicrobiota bacterium</name>
    <dbReference type="NCBI Taxonomy" id="2528274"/>
    <lineage>
        <taxon>Bacteria</taxon>
        <taxon>Pseudomonadati</taxon>
        <taxon>Nitrospinota/Tectimicrobiota group</taxon>
        <taxon>Candidatus Tectimicrobiota</taxon>
    </lineage>
</organism>
<evidence type="ECO:0000259" key="2">
    <source>
        <dbReference type="Pfam" id="PF05193"/>
    </source>
</evidence>
<dbReference type="InterPro" id="IPR011765">
    <property type="entry name" value="Pept_M16_N"/>
</dbReference>